<evidence type="ECO:0000313" key="3">
    <source>
        <dbReference type="Proteomes" id="UP000243498"/>
    </source>
</evidence>
<feature type="chain" id="PRO_5007884615" evidence="1">
    <location>
        <begin position="20"/>
        <end position="182"/>
    </location>
</feature>
<name>A0A167CA13_METRR</name>
<organism evidence="2 3">
    <name type="scientific">Metarhizium rileyi (strain RCEF 4871)</name>
    <name type="common">Nomuraea rileyi</name>
    <dbReference type="NCBI Taxonomy" id="1649241"/>
    <lineage>
        <taxon>Eukaryota</taxon>
        <taxon>Fungi</taxon>
        <taxon>Dikarya</taxon>
        <taxon>Ascomycota</taxon>
        <taxon>Pezizomycotina</taxon>
        <taxon>Sordariomycetes</taxon>
        <taxon>Hypocreomycetidae</taxon>
        <taxon>Hypocreales</taxon>
        <taxon>Clavicipitaceae</taxon>
        <taxon>Metarhizium</taxon>
    </lineage>
</organism>
<gene>
    <name evidence="2" type="ORF">NOR_05533</name>
</gene>
<protein>
    <submittedName>
        <fullName evidence="2">Uncharacterized protein</fullName>
    </submittedName>
</protein>
<dbReference type="OMA" id="WEAHAKY"/>
<dbReference type="Proteomes" id="UP000243498">
    <property type="component" value="Unassembled WGS sequence"/>
</dbReference>
<evidence type="ECO:0000313" key="2">
    <source>
        <dbReference type="EMBL" id="OAA40951.1"/>
    </source>
</evidence>
<dbReference type="EMBL" id="AZHC01000017">
    <property type="protein sequence ID" value="OAA40951.1"/>
    <property type="molecule type" value="Genomic_DNA"/>
</dbReference>
<sequence length="182" mass="19562">MPAFQKMILPCLLAIKATAAPSAAPSSPSQVGDDNINDVARRDANWQSHAKYYALGGGHGNEVYVNGVWSKPSSFNEGTPVGECSARILGLYQPPPGGVFQPISGVKCSCWISSNDPIGSKTRCAVDWDETDPADTGRRIHFQLIFQCSNWFGDCDSFSVLTDQGVCRSTPANLCDGFRVTV</sequence>
<keyword evidence="1" id="KW-0732">Signal</keyword>
<keyword evidence="3" id="KW-1185">Reference proteome</keyword>
<evidence type="ECO:0000256" key="1">
    <source>
        <dbReference type="SAM" id="SignalP"/>
    </source>
</evidence>
<dbReference type="AlphaFoldDB" id="A0A167CA13"/>
<dbReference type="OrthoDB" id="3745274at2759"/>
<proteinExistence type="predicted"/>
<feature type="signal peptide" evidence="1">
    <location>
        <begin position="1"/>
        <end position="19"/>
    </location>
</feature>
<comment type="caution">
    <text evidence="2">The sequence shown here is derived from an EMBL/GenBank/DDBJ whole genome shotgun (WGS) entry which is preliminary data.</text>
</comment>
<reference evidence="2 3" key="1">
    <citation type="journal article" date="2016" name="Genome Biol. Evol.">
        <title>Divergent and convergent evolution of fungal pathogenicity.</title>
        <authorList>
            <person name="Shang Y."/>
            <person name="Xiao G."/>
            <person name="Zheng P."/>
            <person name="Cen K."/>
            <person name="Zhan S."/>
            <person name="Wang C."/>
        </authorList>
    </citation>
    <scope>NUCLEOTIDE SEQUENCE [LARGE SCALE GENOMIC DNA]</scope>
    <source>
        <strain evidence="2 3">RCEF 4871</strain>
    </source>
</reference>
<accession>A0A167CA13</accession>